<dbReference type="AlphaFoldDB" id="A0A3S9MYA4"/>
<dbReference type="RefSeq" id="WP_126447453.1">
    <property type="nucleotide sequence ID" value="NZ_CP034549.1"/>
</dbReference>
<gene>
    <name evidence="1" type="ORF">EJ995_08245</name>
</gene>
<accession>A0A3S9MYA4</accession>
<proteinExistence type="predicted"/>
<dbReference type="Proteomes" id="UP000279600">
    <property type="component" value="Chromosome"/>
</dbReference>
<evidence type="ECO:0000313" key="1">
    <source>
        <dbReference type="EMBL" id="AZQ44225.1"/>
    </source>
</evidence>
<keyword evidence="2" id="KW-1185">Reference proteome</keyword>
<evidence type="ECO:0000313" key="2">
    <source>
        <dbReference type="Proteomes" id="UP000279600"/>
    </source>
</evidence>
<dbReference type="KEGG" id="noj:EJ995_08245"/>
<dbReference type="EMBL" id="CP034549">
    <property type="protein sequence ID" value="AZQ44225.1"/>
    <property type="molecule type" value="Genomic_DNA"/>
</dbReference>
<protein>
    <submittedName>
        <fullName evidence="1">Uncharacterized protein</fullName>
    </submittedName>
</protein>
<dbReference type="OrthoDB" id="1443060at2"/>
<reference evidence="1 2" key="1">
    <citation type="submission" date="2018-12" db="EMBL/GenBank/DDBJ databases">
        <title>Complete genome of Nonlabens sp. MJ115.</title>
        <authorList>
            <person name="Choi H.S."/>
            <person name="Jung J."/>
        </authorList>
    </citation>
    <scope>NUCLEOTIDE SEQUENCE [LARGE SCALE GENOMIC DNA]</scope>
    <source>
        <strain evidence="1 2">MJ115</strain>
    </source>
</reference>
<name>A0A3S9MYA4_9FLAO</name>
<sequence length="278" mass="32100">MKLYLSILTLVFSTNLLPSQIPVETYREEISSLNGDQEIFNYWKKLEAVDQEILVNLTDVRKADSLSIDQMIRTALVFEIHGTNKYTKYNSVPIINLSHNYVGSSQLAFWPIIERCSEIGGVIDTIGGEYPAYVLESVSLTFYNYSLFAQESKYPELLEHLSHEHTTNVVAELEESFQTQRTLSNLRLIEVMNSWYNQSYKEIDRSKTFSLVEMSDGKVYINHHGRFQQLDLIQGLHDSQTYRIVNEPFGWSYIYRNDGSLSLVDKDGSILMEYTIAD</sequence>
<organism evidence="1 2">
    <name type="scientific">Nonlabens ponticola</name>
    <dbReference type="NCBI Taxonomy" id="2496866"/>
    <lineage>
        <taxon>Bacteria</taxon>
        <taxon>Pseudomonadati</taxon>
        <taxon>Bacteroidota</taxon>
        <taxon>Flavobacteriia</taxon>
        <taxon>Flavobacteriales</taxon>
        <taxon>Flavobacteriaceae</taxon>
        <taxon>Nonlabens</taxon>
    </lineage>
</organism>